<feature type="transmembrane region" description="Helical" evidence="1">
    <location>
        <begin position="123"/>
        <end position="153"/>
    </location>
</feature>
<protein>
    <submittedName>
        <fullName evidence="2">Uncharacterized protein</fullName>
    </submittedName>
</protein>
<feature type="transmembrane region" description="Helical" evidence="1">
    <location>
        <begin position="56"/>
        <end position="77"/>
    </location>
</feature>
<dbReference type="AlphaFoldDB" id="A0A7W9X453"/>
<sequence>MSARLQQYRMLWQAAHAHIHPRAQTVLWSAIVILTVAMAPLMGAVYGVLAGLGWALCTPAGLLLFDWTFAFVPGALGVNTPANAQLVPAMRTRLVELVLLVWLAAVGLLAAGLQLIPETPHLVLPFAMAGTLGAAMLVAGVGAGVVLVLPFFFSFLSDEWQEWLRDAAAQPGVVPLLAVAMVLLAVPAVRSLFPRGGERHWAMREHLALWSGGSGGSAWWEGTRRYSVRRFRARHGTRRHTPGALLLRALGPDLFYLMVSTTLGVALAFAAITWHLRGTLIAQETVPTMVMIGAVMLCFLFPAAAVPFWLARTRGEQALVRLAPVSPVDPARFNTLLARTMLRQGLAVWAWCSAVSLLLALASGAGGIELVWQACLCCVTLPALALVLRDHARAPRWGMVFYGLAALGLSLIGPILAVFGAKWLGWPVWSIATPIALVLTATLVQRRWRRMCSAPMAFPAGRLE</sequence>
<evidence type="ECO:0000313" key="3">
    <source>
        <dbReference type="Proteomes" id="UP000540787"/>
    </source>
</evidence>
<feature type="transmembrane region" description="Helical" evidence="1">
    <location>
        <begin position="26"/>
        <end position="49"/>
    </location>
</feature>
<keyword evidence="1" id="KW-0812">Transmembrane</keyword>
<evidence type="ECO:0000256" key="1">
    <source>
        <dbReference type="SAM" id="Phobius"/>
    </source>
</evidence>
<accession>A0A7W9X453</accession>
<feature type="transmembrane region" description="Helical" evidence="1">
    <location>
        <begin position="97"/>
        <end position="116"/>
    </location>
</feature>
<feature type="transmembrane region" description="Helical" evidence="1">
    <location>
        <begin position="346"/>
        <end position="364"/>
    </location>
</feature>
<reference evidence="2 3" key="1">
    <citation type="submission" date="2020-08" db="EMBL/GenBank/DDBJ databases">
        <title>The Agave Microbiome: Exploring the role of microbial communities in plant adaptations to desert environments.</title>
        <authorList>
            <person name="Partida-Martinez L.P."/>
        </authorList>
    </citation>
    <scope>NUCLEOTIDE SEQUENCE [LARGE SCALE GENOMIC DNA]</scope>
    <source>
        <strain evidence="2 3">AT3.2</strain>
    </source>
</reference>
<dbReference type="EMBL" id="JACHBX010000005">
    <property type="protein sequence ID" value="MBB6136100.1"/>
    <property type="molecule type" value="Genomic_DNA"/>
</dbReference>
<dbReference type="RefSeq" id="WP_183557076.1">
    <property type="nucleotide sequence ID" value="NZ_JACHBX010000005.1"/>
</dbReference>
<feature type="transmembrane region" description="Helical" evidence="1">
    <location>
        <begin position="400"/>
        <end position="420"/>
    </location>
</feature>
<comment type="caution">
    <text evidence="2">The sequence shown here is derived from an EMBL/GenBank/DDBJ whole genome shotgun (WGS) entry which is preliminary data.</text>
</comment>
<proteinExistence type="predicted"/>
<feature type="transmembrane region" description="Helical" evidence="1">
    <location>
        <begin position="288"/>
        <end position="311"/>
    </location>
</feature>
<keyword evidence="1" id="KW-1133">Transmembrane helix</keyword>
<organism evidence="2 3">
    <name type="scientific">Massilia aurea</name>
    <dbReference type="NCBI Taxonomy" id="373040"/>
    <lineage>
        <taxon>Bacteria</taxon>
        <taxon>Pseudomonadati</taxon>
        <taxon>Pseudomonadota</taxon>
        <taxon>Betaproteobacteria</taxon>
        <taxon>Burkholderiales</taxon>
        <taxon>Oxalobacteraceae</taxon>
        <taxon>Telluria group</taxon>
        <taxon>Massilia</taxon>
    </lineage>
</organism>
<dbReference type="Proteomes" id="UP000540787">
    <property type="component" value="Unassembled WGS sequence"/>
</dbReference>
<name>A0A7W9X453_9BURK</name>
<keyword evidence="3" id="KW-1185">Reference proteome</keyword>
<gene>
    <name evidence="2" type="ORF">HD842_004277</name>
</gene>
<feature type="transmembrane region" description="Helical" evidence="1">
    <location>
        <begin position="254"/>
        <end position="276"/>
    </location>
</feature>
<feature type="transmembrane region" description="Helical" evidence="1">
    <location>
        <begin position="173"/>
        <end position="193"/>
    </location>
</feature>
<keyword evidence="1" id="KW-0472">Membrane</keyword>
<feature type="transmembrane region" description="Helical" evidence="1">
    <location>
        <begin position="426"/>
        <end position="444"/>
    </location>
</feature>
<evidence type="ECO:0000313" key="2">
    <source>
        <dbReference type="EMBL" id="MBB6136100.1"/>
    </source>
</evidence>